<gene>
    <name evidence="1" type="ORF">ACOLOM_LOCUS4695</name>
</gene>
<accession>A0ACA9LSN0</accession>
<dbReference type="EMBL" id="CAJVPT010007959">
    <property type="protein sequence ID" value="CAG8546859.1"/>
    <property type="molecule type" value="Genomic_DNA"/>
</dbReference>
<proteinExistence type="predicted"/>
<sequence length="294" mass="33811">MDSTDRLPSELFIEIFKKLDVKSLCTLAKVSHALNILSSDNHIWSALALKRWKNKQGMKDICDWKGIINHSQNDNDARDNTQEKSNDDNLSSSSEIQNGSVNNRLRGFELWFSRPGVWKRVYAFVEAEAKRCRWDDEDLIDNVWLFRGDDEWSFPVPQRIPSSWGFKMTNHNVTFESLDTQSFKRKLKEFERCLLIEFGMDVDGNDYANADEGSDSQGGNNLSDDNALQRNTANSVDRNGDEYVHDNDDSVIVVLPPIGYHYDVSMNDQYLQDGHGPLGGFNRVRGRYVIFRID</sequence>
<evidence type="ECO:0000313" key="1">
    <source>
        <dbReference type="EMBL" id="CAG8546859.1"/>
    </source>
</evidence>
<keyword evidence="2" id="KW-1185">Reference proteome</keyword>
<organism evidence="1 2">
    <name type="scientific">Acaulospora colombiana</name>
    <dbReference type="NCBI Taxonomy" id="27376"/>
    <lineage>
        <taxon>Eukaryota</taxon>
        <taxon>Fungi</taxon>
        <taxon>Fungi incertae sedis</taxon>
        <taxon>Mucoromycota</taxon>
        <taxon>Glomeromycotina</taxon>
        <taxon>Glomeromycetes</taxon>
        <taxon>Diversisporales</taxon>
        <taxon>Acaulosporaceae</taxon>
        <taxon>Acaulospora</taxon>
    </lineage>
</organism>
<reference evidence="1" key="1">
    <citation type="submission" date="2021-06" db="EMBL/GenBank/DDBJ databases">
        <authorList>
            <person name="Kallberg Y."/>
            <person name="Tangrot J."/>
            <person name="Rosling A."/>
        </authorList>
    </citation>
    <scope>NUCLEOTIDE SEQUENCE</scope>
    <source>
        <strain evidence="1">CL356</strain>
    </source>
</reference>
<name>A0ACA9LSN0_9GLOM</name>
<comment type="caution">
    <text evidence="1">The sequence shown here is derived from an EMBL/GenBank/DDBJ whole genome shotgun (WGS) entry which is preliminary data.</text>
</comment>
<protein>
    <submittedName>
        <fullName evidence="1">16921_t:CDS:1</fullName>
    </submittedName>
</protein>
<dbReference type="Proteomes" id="UP000789525">
    <property type="component" value="Unassembled WGS sequence"/>
</dbReference>
<evidence type="ECO:0000313" key="2">
    <source>
        <dbReference type="Proteomes" id="UP000789525"/>
    </source>
</evidence>